<dbReference type="GO" id="GO:0043093">
    <property type="term" value="P:FtsZ-dependent cytokinesis"/>
    <property type="evidence" value="ECO:0007669"/>
    <property type="project" value="TreeGrafter"/>
</dbReference>
<name>A0A849I900_9HYPH</name>
<dbReference type="InterPro" id="IPR053712">
    <property type="entry name" value="Bac_CellDiv_Activator"/>
</dbReference>
<dbReference type="PANTHER" id="PTHR34981:SF1">
    <property type="entry name" value="CELL DIVISION PROTEIN ZAPA"/>
    <property type="match status" value="1"/>
</dbReference>
<dbReference type="RefSeq" id="WP_171219726.1">
    <property type="nucleotide sequence ID" value="NZ_JABEPP010000005.1"/>
</dbReference>
<keyword evidence="6" id="KW-0131">Cell cycle</keyword>
<comment type="subunit">
    <text evidence="8">Homodimer. Interacts with FtsZ.</text>
</comment>
<protein>
    <recommendedName>
        <fullName evidence="2">Cell division protein ZapA</fullName>
    </recommendedName>
    <alternativeName>
        <fullName evidence="9">Z ring-associated protein ZapA</fullName>
    </alternativeName>
</protein>
<proteinExistence type="predicted"/>
<dbReference type="GO" id="GO:0000921">
    <property type="term" value="P:septin ring assembly"/>
    <property type="evidence" value="ECO:0007669"/>
    <property type="project" value="TreeGrafter"/>
</dbReference>
<keyword evidence="10" id="KW-0175">Coiled coil</keyword>
<dbReference type="Pfam" id="PF05164">
    <property type="entry name" value="ZapA"/>
    <property type="match status" value="1"/>
</dbReference>
<dbReference type="InterPro" id="IPR036192">
    <property type="entry name" value="Cell_div_ZapA-like_sf"/>
</dbReference>
<organism evidence="11 12">
    <name type="scientific">Enterovirga aerilata</name>
    <dbReference type="NCBI Taxonomy" id="2730920"/>
    <lineage>
        <taxon>Bacteria</taxon>
        <taxon>Pseudomonadati</taxon>
        <taxon>Pseudomonadota</taxon>
        <taxon>Alphaproteobacteria</taxon>
        <taxon>Hyphomicrobiales</taxon>
        <taxon>Methylobacteriaceae</taxon>
        <taxon>Enterovirga</taxon>
    </lineage>
</organism>
<evidence type="ECO:0000256" key="4">
    <source>
        <dbReference type="ARBA" id="ARBA00022618"/>
    </source>
</evidence>
<evidence type="ECO:0000256" key="3">
    <source>
        <dbReference type="ARBA" id="ARBA00022490"/>
    </source>
</evidence>
<dbReference type="GO" id="GO:0000917">
    <property type="term" value="P:division septum assembly"/>
    <property type="evidence" value="ECO:0007669"/>
    <property type="project" value="UniProtKB-KW"/>
</dbReference>
<comment type="caution">
    <text evidence="11">The sequence shown here is derived from an EMBL/GenBank/DDBJ whole genome shotgun (WGS) entry which is preliminary data.</text>
</comment>
<comment type="function">
    <text evidence="7">Activator of cell division through the inhibition of FtsZ GTPase activity, therefore promoting FtsZ assembly into bundles of protofilaments necessary for the formation of the division Z ring. It is recruited early at mid-cell but it is not essential for cell division.</text>
</comment>
<evidence type="ECO:0000256" key="7">
    <source>
        <dbReference type="ARBA" id="ARBA00024910"/>
    </source>
</evidence>
<dbReference type="GO" id="GO:0005829">
    <property type="term" value="C:cytosol"/>
    <property type="evidence" value="ECO:0007669"/>
    <property type="project" value="TreeGrafter"/>
</dbReference>
<keyword evidence="4 11" id="KW-0132">Cell division</keyword>
<dbReference type="InterPro" id="IPR007838">
    <property type="entry name" value="Cell_div_ZapA-like"/>
</dbReference>
<comment type="subcellular location">
    <subcellularLocation>
        <location evidence="1">Cytoplasm</location>
    </subcellularLocation>
</comment>
<keyword evidence="5" id="KW-0717">Septation</keyword>
<dbReference type="PANTHER" id="PTHR34981">
    <property type="entry name" value="CELL DIVISION PROTEIN ZAPA"/>
    <property type="match status" value="1"/>
</dbReference>
<evidence type="ECO:0000256" key="2">
    <source>
        <dbReference type="ARBA" id="ARBA00015195"/>
    </source>
</evidence>
<evidence type="ECO:0000313" key="11">
    <source>
        <dbReference type="EMBL" id="NNM74274.1"/>
    </source>
</evidence>
<accession>A0A849I900</accession>
<evidence type="ECO:0000256" key="10">
    <source>
        <dbReference type="SAM" id="Coils"/>
    </source>
</evidence>
<sequence>MAHVQVTIAGRSYRMACGDGEEGHLLELAAAFDGKIQELRAAFGEIGDMRLHVMAALTMADDLIETRKRISTLESEISALRSMVSAQASRSEAAERQLAEALNRTADRIERVTDALAEPRGGQDFG</sequence>
<evidence type="ECO:0000256" key="8">
    <source>
        <dbReference type="ARBA" id="ARBA00026068"/>
    </source>
</evidence>
<feature type="coiled-coil region" evidence="10">
    <location>
        <begin position="63"/>
        <end position="104"/>
    </location>
</feature>
<dbReference type="GO" id="GO:0032153">
    <property type="term" value="C:cell division site"/>
    <property type="evidence" value="ECO:0007669"/>
    <property type="project" value="TreeGrafter"/>
</dbReference>
<dbReference type="Proteomes" id="UP000564885">
    <property type="component" value="Unassembled WGS sequence"/>
</dbReference>
<dbReference type="GO" id="GO:0030428">
    <property type="term" value="C:cell septum"/>
    <property type="evidence" value="ECO:0007669"/>
    <property type="project" value="TreeGrafter"/>
</dbReference>
<dbReference type="SUPFAM" id="SSF102829">
    <property type="entry name" value="Cell division protein ZapA-like"/>
    <property type="match status" value="1"/>
</dbReference>
<evidence type="ECO:0000313" key="12">
    <source>
        <dbReference type="Proteomes" id="UP000564885"/>
    </source>
</evidence>
<dbReference type="EMBL" id="JABEPP010000005">
    <property type="protein sequence ID" value="NNM74274.1"/>
    <property type="molecule type" value="Genomic_DNA"/>
</dbReference>
<evidence type="ECO:0000256" key="5">
    <source>
        <dbReference type="ARBA" id="ARBA00023210"/>
    </source>
</evidence>
<evidence type="ECO:0000256" key="9">
    <source>
        <dbReference type="ARBA" id="ARBA00033158"/>
    </source>
</evidence>
<dbReference type="Gene3D" id="6.10.250.790">
    <property type="match status" value="1"/>
</dbReference>
<gene>
    <name evidence="11" type="primary">zapA</name>
    <name evidence="11" type="ORF">HJG44_18100</name>
</gene>
<evidence type="ECO:0000256" key="1">
    <source>
        <dbReference type="ARBA" id="ARBA00004496"/>
    </source>
</evidence>
<dbReference type="AlphaFoldDB" id="A0A849I900"/>
<keyword evidence="3" id="KW-0963">Cytoplasm</keyword>
<keyword evidence="12" id="KW-1185">Reference proteome</keyword>
<evidence type="ECO:0000256" key="6">
    <source>
        <dbReference type="ARBA" id="ARBA00023306"/>
    </source>
</evidence>
<reference evidence="11 12" key="1">
    <citation type="submission" date="2020-04" db="EMBL/GenBank/DDBJ databases">
        <title>Enterovirga sp. isolate from soil.</title>
        <authorList>
            <person name="Chea S."/>
            <person name="Kim D.-U."/>
        </authorList>
    </citation>
    <scope>NUCLEOTIDE SEQUENCE [LARGE SCALE GENOMIC DNA]</scope>
    <source>
        <strain evidence="11 12">DB1703</strain>
    </source>
</reference>